<proteinExistence type="predicted"/>
<dbReference type="EMBL" id="QTSX02005752">
    <property type="protein sequence ID" value="KAJ9057983.1"/>
    <property type="molecule type" value="Genomic_DNA"/>
</dbReference>
<reference evidence="1" key="1">
    <citation type="submission" date="2022-04" db="EMBL/GenBank/DDBJ databases">
        <title>Genome of the entomopathogenic fungus Entomophthora muscae.</title>
        <authorList>
            <person name="Elya C."/>
            <person name="Lovett B.R."/>
            <person name="Lee E."/>
            <person name="Macias A.M."/>
            <person name="Hajek A.E."/>
            <person name="De Bivort B.L."/>
            <person name="Kasson M.T."/>
            <person name="De Fine Licht H.H."/>
            <person name="Stajich J.E."/>
        </authorList>
    </citation>
    <scope>NUCLEOTIDE SEQUENCE</scope>
    <source>
        <strain evidence="1">Berkeley</strain>
    </source>
</reference>
<evidence type="ECO:0000313" key="1">
    <source>
        <dbReference type="EMBL" id="KAJ9057983.1"/>
    </source>
</evidence>
<evidence type="ECO:0000313" key="2">
    <source>
        <dbReference type="Proteomes" id="UP001165960"/>
    </source>
</evidence>
<gene>
    <name evidence="1" type="ORF">DSO57_1017311</name>
</gene>
<name>A0ACC2S6V3_9FUNG</name>
<protein>
    <submittedName>
        <fullName evidence="1">Uncharacterized protein</fullName>
    </submittedName>
</protein>
<comment type="caution">
    <text evidence="1">The sequence shown here is derived from an EMBL/GenBank/DDBJ whole genome shotgun (WGS) entry which is preliminary data.</text>
</comment>
<dbReference type="Proteomes" id="UP001165960">
    <property type="component" value="Unassembled WGS sequence"/>
</dbReference>
<accession>A0ACC2S6V3</accession>
<organism evidence="1 2">
    <name type="scientific">Entomophthora muscae</name>
    <dbReference type="NCBI Taxonomy" id="34485"/>
    <lineage>
        <taxon>Eukaryota</taxon>
        <taxon>Fungi</taxon>
        <taxon>Fungi incertae sedis</taxon>
        <taxon>Zoopagomycota</taxon>
        <taxon>Entomophthoromycotina</taxon>
        <taxon>Entomophthoromycetes</taxon>
        <taxon>Entomophthorales</taxon>
        <taxon>Entomophthoraceae</taxon>
        <taxon>Entomophthora</taxon>
    </lineage>
</organism>
<keyword evidence="2" id="KW-1185">Reference proteome</keyword>
<sequence>MPGLPVDWMPYTPEPNIPEGYILDQNMAVPVCAFNALSAQGFFQAPSVLPQANDESSMPVIFWAQSGSKSTIKICSSFPNQGELLQNTCQKK</sequence>